<comment type="caution">
    <text evidence="2">The sequence shown here is derived from an EMBL/GenBank/DDBJ whole genome shotgun (WGS) entry which is preliminary data.</text>
</comment>
<organism evidence="2 3">
    <name type="scientific">Methanoculleus sediminis</name>
    <dbReference type="NCBI Taxonomy" id="1550566"/>
    <lineage>
        <taxon>Archaea</taxon>
        <taxon>Methanobacteriati</taxon>
        <taxon>Methanobacteriota</taxon>
        <taxon>Stenosarchaea group</taxon>
        <taxon>Methanomicrobia</taxon>
        <taxon>Methanomicrobiales</taxon>
        <taxon>Methanomicrobiaceae</taxon>
        <taxon>Methanoculleus</taxon>
    </lineage>
</organism>
<dbReference type="EMBL" id="JXOJ01000002">
    <property type="protein sequence ID" value="KLK88058.1"/>
    <property type="molecule type" value="Genomic_DNA"/>
</dbReference>
<dbReference type="OrthoDB" id="145053at2157"/>
<dbReference type="CDD" id="cd02911">
    <property type="entry name" value="arch_FMN"/>
    <property type="match status" value="1"/>
</dbReference>
<dbReference type="STRING" id="1550566.SZ63_03025"/>
<accession>A0A0H1QYP8</accession>
<dbReference type="Proteomes" id="UP000035301">
    <property type="component" value="Unassembled WGS sequence"/>
</dbReference>
<dbReference type="SUPFAM" id="SSF51395">
    <property type="entry name" value="FMN-linked oxidoreductases"/>
    <property type="match status" value="1"/>
</dbReference>
<gene>
    <name evidence="2" type="ORF">SZ63_03025</name>
</gene>
<keyword evidence="3" id="KW-1185">Reference proteome</keyword>
<protein>
    <submittedName>
        <fullName evidence="2">Methanogenesis marker protein 9</fullName>
    </submittedName>
</protein>
<evidence type="ECO:0000313" key="3">
    <source>
        <dbReference type="Proteomes" id="UP000035301"/>
    </source>
</evidence>
<dbReference type="Pfam" id="PF01207">
    <property type="entry name" value="Dus"/>
    <property type="match status" value="1"/>
</dbReference>
<sequence>MMEAYDRFELLINDRIVKTPVAIASMAGIVDAAYVLERADHVGAAFIGGYSIDAPTLEASRRMAEEGRKEFLYDDPIEALGREVEALKQSDVVTGLNLRGSTPASYAGVARAFEDAVVYEIDAHCRQPAMLEAGCGEHLLRHPAKLVEIVRALKAEDVTVSVKIRAGVAADDAVLARTVWKAGADILHVDLMDFGHNKVRQIRNASPLTLIANNSITTFEKAMDAFSHGADLVSLARQSDTWTLAGLDAAITRSAEEGGWYNAPKQLCRGGDIRALTFCCMPVKACPLLPALDKVGLSRDDYLKFKQEAVKGTPLEDGKSTCFGSLAWCCKISSPCMFRNMTLEKKGLSAREYMRCKHHLAEKIMHRIFDEEEPADESS</sequence>
<evidence type="ECO:0000259" key="1">
    <source>
        <dbReference type="Pfam" id="PF01207"/>
    </source>
</evidence>
<dbReference type="NCBIfam" id="TIGR03277">
    <property type="entry name" value="methan_mark_9"/>
    <property type="match status" value="1"/>
</dbReference>
<dbReference type="InterPro" id="IPR035587">
    <property type="entry name" value="DUS-like_FMN-bd"/>
</dbReference>
<feature type="domain" description="DUS-like FMN-binding" evidence="1">
    <location>
        <begin position="94"/>
        <end position="238"/>
    </location>
</feature>
<dbReference type="InterPro" id="IPR037347">
    <property type="entry name" value="MJ0144_FMN"/>
</dbReference>
<dbReference type="AlphaFoldDB" id="A0A0H1QYP8"/>
<evidence type="ECO:0000313" key="2">
    <source>
        <dbReference type="EMBL" id="KLK88058.1"/>
    </source>
</evidence>
<dbReference type="Gene3D" id="3.20.20.70">
    <property type="entry name" value="Aldolase class I"/>
    <property type="match status" value="1"/>
</dbReference>
<name>A0A0H1QYP8_9EURY</name>
<dbReference type="PATRIC" id="fig|1550566.3.peg.649"/>
<dbReference type="RefSeq" id="WP_048180992.1">
    <property type="nucleotide sequence ID" value="NZ_JXOJ01000002.1"/>
</dbReference>
<proteinExistence type="predicted"/>
<reference evidence="2 3" key="1">
    <citation type="journal article" date="2015" name="Int. J. Syst. Evol. Microbiol.">
        <title>Methanoculleus sediminis sp. nov., a methanogen from sediments near a submarine mud volcano.</title>
        <authorList>
            <person name="Chen S.C."/>
            <person name="Chen M.F."/>
            <person name="Lai M.C."/>
            <person name="Weng C.Y."/>
            <person name="Wu S.Y."/>
            <person name="Lin S."/>
            <person name="Yang T.F."/>
            <person name="Chen P.C."/>
        </authorList>
    </citation>
    <scope>NUCLEOTIDE SEQUENCE [LARGE SCALE GENOMIC DNA]</scope>
    <source>
        <strain evidence="2 3">S3Fa</strain>
    </source>
</reference>
<dbReference type="InterPro" id="IPR017671">
    <property type="entry name" value="Methan_mark_9"/>
</dbReference>
<dbReference type="InterPro" id="IPR013785">
    <property type="entry name" value="Aldolase_TIM"/>
</dbReference>